<dbReference type="Pfam" id="PF20256">
    <property type="entry name" value="MoCoBD_2"/>
    <property type="match status" value="1"/>
</dbReference>
<gene>
    <name evidence="4" type="ORF">ATOP_05690</name>
</gene>
<evidence type="ECO:0000256" key="1">
    <source>
        <dbReference type="ARBA" id="ARBA00022505"/>
    </source>
</evidence>
<dbReference type="RefSeq" id="WP_265590615.1">
    <property type="nucleotide sequence ID" value="NZ_BQKC01000001.1"/>
</dbReference>
<accession>A0AAV5B2G2</accession>
<dbReference type="InterPro" id="IPR036856">
    <property type="entry name" value="Ald_Oxase/Xan_DH_a/b_sf"/>
</dbReference>
<keyword evidence="5" id="KW-1185">Reference proteome</keyword>
<evidence type="ECO:0000313" key="5">
    <source>
        <dbReference type="Proteomes" id="UP001055025"/>
    </source>
</evidence>
<comment type="caution">
    <text evidence="4">The sequence shown here is derived from an EMBL/GenBank/DDBJ whole genome shotgun (WGS) entry which is preliminary data.</text>
</comment>
<dbReference type="AlphaFoldDB" id="A0AAV5B2G2"/>
<evidence type="ECO:0000259" key="3">
    <source>
        <dbReference type="SMART" id="SM01008"/>
    </source>
</evidence>
<dbReference type="Proteomes" id="UP001055025">
    <property type="component" value="Unassembled WGS sequence"/>
</dbReference>
<feature type="domain" description="Aldehyde oxidase/xanthine dehydrogenase a/b hammerhead" evidence="3">
    <location>
        <begin position="11"/>
        <end position="130"/>
    </location>
</feature>
<proteinExistence type="predicted"/>
<dbReference type="InterPro" id="IPR000674">
    <property type="entry name" value="Ald_Oxase/Xan_DH_a/b"/>
</dbReference>
<dbReference type="EMBL" id="BQKC01000001">
    <property type="protein sequence ID" value="GJM54914.1"/>
    <property type="molecule type" value="Genomic_DNA"/>
</dbReference>
<dbReference type="SUPFAM" id="SSF56003">
    <property type="entry name" value="Molybdenum cofactor-binding domain"/>
    <property type="match status" value="1"/>
</dbReference>
<dbReference type="InterPro" id="IPR037165">
    <property type="entry name" value="AldOxase/xan_DH_Mopterin-bd_sf"/>
</dbReference>
<dbReference type="InterPro" id="IPR016208">
    <property type="entry name" value="Ald_Oxase/xanthine_DH-like"/>
</dbReference>
<dbReference type="SMART" id="SM01008">
    <property type="entry name" value="Ald_Xan_dh_C"/>
    <property type="match status" value="1"/>
</dbReference>
<sequence>MTRVDAIDKVTGRAQFTADLVPNPHLVAKVVRSTIASGRVVSIDTSKAERLPGVVGVWTCFDTDLPSYQIYTAGHPWVVDPAHRGDIEDRKILDARVRQYGDNIAAVVAEDSVTADRAVRLIEVEYEEYPIIFDYEDAVNPPAGAPPVHEECPGNVHAEWDTRTDLEGTGYGSIEEIHADPRWHHGSYTMATPRQQQAHIETCLSYCYMEGKRIVCVTSTQIPHIIRHSIGLALEIPWGDVRVIKPCVGGGFGNKQDVLYEPLNAWLCKKVGGRCVLLELTREEVFSCTRSRQPKRFVAEASWDDDMNLVARSCEGYSNSGGYASHGQAIVANGQGSFRYMYSGQEKACYTKALTYYSNQSTAGAMRAYGVPESTWAAECMMSDIAYDMGWDGAEFRLNNAIKLGYSDPFWPAPLVCVSNGLPECVERGKELIGWDEKRRLYADETGPVRHGVGMALLCYKCSVAGLELETASARMLLAEDGSVMLELGATEIGQGCDTVMCQMCADAVGVPFEAVHILSTQDTDVSPYGAGAYASRQTYVTGIAIKKVAAQLREKILAYAAGLIPDGQNLDLVDGQIVGGPDRDHLEPLMGLGELSCIAYYSRTDSQQISAEGTAQTDLNSFCLGACFVEVEVDVPLCKVEVKNVVQVHDSGRIINPATASGQVHGGIAQSVGFGLFEELIEDPATGRTLNDNFLDYKIPTMLDLPDLTAEFVETWDPTGPFGNKSLGEPPAIPAAPAIRDAILDATGVKLYEAPMTPQRLFEGFKEAGLV</sequence>
<dbReference type="NCBIfam" id="NF043082">
    <property type="entry name" value="XdhA_XDHase"/>
    <property type="match status" value="1"/>
</dbReference>
<dbReference type="Gene3D" id="3.90.1170.50">
    <property type="entry name" value="Aldehyde oxidase/xanthine dehydrogenase, a/b hammerhead"/>
    <property type="match status" value="1"/>
</dbReference>
<dbReference type="PANTHER" id="PTHR11908">
    <property type="entry name" value="XANTHINE DEHYDROGENASE"/>
    <property type="match status" value="1"/>
</dbReference>
<reference evidence="4" key="1">
    <citation type="journal article" date="2022" name="Int. J. Syst. Evol. Microbiol.">
        <title>Granulimonas faecalis gen. nov., sp. nov., and Leptogranulimonas caecicola gen. nov., sp. nov., novel lactate-producing Atopobiaceae bacteria isolated from mouse intestines, and an emended description of the family Atopobiaceae.</title>
        <authorList>
            <person name="Morinaga K."/>
            <person name="Kusada H."/>
            <person name="Sakamoto S."/>
            <person name="Murakami T."/>
            <person name="Toyoda A."/>
            <person name="Mori H."/>
            <person name="Meng X.Y."/>
            <person name="Takashino M."/>
            <person name="Murotomi K."/>
            <person name="Tamaki H."/>
        </authorList>
    </citation>
    <scope>NUCLEOTIDE SEQUENCE</scope>
    <source>
        <strain evidence="4">OPF53</strain>
    </source>
</reference>
<organism evidence="4 5">
    <name type="scientific">Granulimonas faecalis</name>
    <dbReference type="NCBI Taxonomy" id="2894155"/>
    <lineage>
        <taxon>Bacteria</taxon>
        <taxon>Bacillati</taxon>
        <taxon>Actinomycetota</taxon>
        <taxon>Coriobacteriia</taxon>
        <taxon>Coriobacteriales</taxon>
        <taxon>Kribbibacteriaceae</taxon>
        <taxon>Granulimonas</taxon>
    </lineage>
</organism>
<dbReference type="InterPro" id="IPR046867">
    <property type="entry name" value="AldOxase/xan_DH_MoCoBD2"/>
</dbReference>
<dbReference type="Gene3D" id="3.30.365.10">
    <property type="entry name" value="Aldehyde oxidase/xanthine dehydrogenase, molybdopterin binding domain"/>
    <property type="match status" value="4"/>
</dbReference>
<dbReference type="Pfam" id="PF01315">
    <property type="entry name" value="Ald_Xan_dh_C"/>
    <property type="match status" value="1"/>
</dbReference>
<protein>
    <submittedName>
        <fullName evidence="4">Xanthine dehydrogenase molybdenum-binding subunit XdhA</fullName>
    </submittedName>
</protein>
<dbReference type="SUPFAM" id="SSF54665">
    <property type="entry name" value="CO dehydrogenase molybdoprotein N-domain-like"/>
    <property type="match status" value="1"/>
</dbReference>
<dbReference type="GO" id="GO:0005506">
    <property type="term" value="F:iron ion binding"/>
    <property type="evidence" value="ECO:0007669"/>
    <property type="project" value="InterPro"/>
</dbReference>
<keyword evidence="2" id="KW-0560">Oxidoreductase</keyword>
<dbReference type="GO" id="GO:0002197">
    <property type="term" value="C:xanthine dehydrogenase complex"/>
    <property type="evidence" value="ECO:0007669"/>
    <property type="project" value="InterPro"/>
</dbReference>
<dbReference type="Pfam" id="PF02738">
    <property type="entry name" value="MoCoBD_1"/>
    <property type="match status" value="1"/>
</dbReference>
<evidence type="ECO:0000313" key="4">
    <source>
        <dbReference type="EMBL" id="GJM54914.1"/>
    </source>
</evidence>
<evidence type="ECO:0000256" key="2">
    <source>
        <dbReference type="ARBA" id="ARBA00023002"/>
    </source>
</evidence>
<keyword evidence="1" id="KW-0500">Molybdenum</keyword>
<dbReference type="InterPro" id="IPR008274">
    <property type="entry name" value="AldOxase/xan_DH_MoCoBD1"/>
</dbReference>
<dbReference type="PANTHER" id="PTHR11908:SF132">
    <property type="entry name" value="ALDEHYDE OXIDASE 1-RELATED"/>
    <property type="match status" value="1"/>
</dbReference>
<name>A0AAV5B2G2_9ACTN</name>
<dbReference type="InterPro" id="IPR050028">
    <property type="entry name" value="XdhA_XDHase"/>
</dbReference>
<dbReference type="GO" id="GO:0004854">
    <property type="term" value="F:xanthine dehydrogenase activity"/>
    <property type="evidence" value="ECO:0007669"/>
    <property type="project" value="InterPro"/>
</dbReference>